<dbReference type="EMBL" id="CP038637">
    <property type="protein sequence ID" value="QBY56075.1"/>
    <property type="molecule type" value="Genomic_DNA"/>
</dbReference>
<dbReference type="RefSeq" id="WP_135707243.1">
    <property type="nucleotide sequence ID" value="NZ_CP038637.1"/>
</dbReference>
<keyword evidence="1" id="KW-0614">Plasmid</keyword>
<dbReference type="AlphaFoldDB" id="A0A4P7LJT6"/>
<dbReference type="Proteomes" id="UP000295294">
    <property type="component" value="Plasmid unnamed2"/>
</dbReference>
<accession>A0A4P7LJT6</accession>
<organism evidence="1 2">
    <name type="scientific">Cupriavidus oxalaticus</name>
    <dbReference type="NCBI Taxonomy" id="96344"/>
    <lineage>
        <taxon>Bacteria</taxon>
        <taxon>Pseudomonadati</taxon>
        <taxon>Pseudomonadota</taxon>
        <taxon>Betaproteobacteria</taxon>
        <taxon>Burkholderiales</taxon>
        <taxon>Burkholderiaceae</taxon>
        <taxon>Cupriavidus</taxon>
    </lineage>
</organism>
<dbReference type="KEGG" id="cox:E0W60_34040"/>
<geneLocation type="plasmid" evidence="1">
    <name>unnamed2</name>
</geneLocation>
<dbReference type="OrthoDB" id="8237865at2"/>
<name>A0A4P7LJT6_9BURK</name>
<sequence length="85" mass="9798">MEPADEEEIRRALFPDMTTEEYREMVRRNRAEFQRLPPERQARIRATVGTCATCGYPDEDASQPPGKSPIWQCPACGRAFYTSEE</sequence>
<evidence type="ECO:0000313" key="1">
    <source>
        <dbReference type="EMBL" id="QBY56075.1"/>
    </source>
</evidence>
<reference evidence="1 2" key="1">
    <citation type="submission" date="2019-03" db="EMBL/GenBank/DDBJ databases">
        <title>Efficiently degradation of phenoxyalkanoic acid herbicides by Cupriavidus oxalaticus strain X32.</title>
        <authorList>
            <person name="Sheng X."/>
        </authorList>
    </citation>
    <scope>NUCLEOTIDE SEQUENCE [LARGE SCALE GENOMIC DNA]</scope>
    <source>
        <strain evidence="1 2">X32</strain>
        <plasmid evidence="1 2">unnamed2</plasmid>
    </source>
</reference>
<protein>
    <submittedName>
        <fullName evidence="1">Uncharacterized protein</fullName>
    </submittedName>
</protein>
<proteinExistence type="predicted"/>
<gene>
    <name evidence="1" type="ORF">E0W60_34040</name>
</gene>
<evidence type="ECO:0000313" key="2">
    <source>
        <dbReference type="Proteomes" id="UP000295294"/>
    </source>
</evidence>